<dbReference type="RefSeq" id="WP_031505336.1">
    <property type="nucleotide sequence ID" value="NC_022795.1"/>
</dbReference>
<keyword evidence="4" id="KW-0592">Phosphate transport</keyword>
<evidence type="ECO:0000256" key="3">
    <source>
        <dbReference type="ARBA" id="ARBA00022729"/>
    </source>
</evidence>
<proteinExistence type="inferred from homology"/>
<accession>A0A0X1KSV2</accession>
<dbReference type="OrthoDB" id="9790048at2"/>
<keyword evidence="2 4" id="KW-0813">Transport</keyword>
<dbReference type="PANTHER" id="PTHR30570">
    <property type="entry name" value="PERIPLASMIC PHOSPHATE BINDING COMPONENT OF PHOSPHATE ABC TRANSPORTER"/>
    <property type="match status" value="1"/>
</dbReference>
<dbReference type="CDD" id="cd13566">
    <property type="entry name" value="PBP2_phosphate"/>
    <property type="match status" value="1"/>
</dbReference>
<dbReference type="InterPro" id="IPR011862">
    <property type="entry name" value="Phos-bd"/>
</dbReference>
<dbReference type="PaxDb" id="1123384-AJ81_09030"/>
<dbReference type="InterPro" id="IPR024370">
    <property type="entry name" value="PBP_domain"/>
</dbReference>
<sequence>MKKWLFVLLIGVVTLIVNAQTLVIKGSNTVYPIAQLWVEEFQKIHPNVVVTLEGAGSTTGIKALFNETTDIANASRFLKPSEIEEMQKAGGYFVPILIAYDALSAIVHPSLPLEDISIETLKKIYTGEITEWNQVDPKLPKRPIVVYSRNTASGTFETWVEKVLGGAKLSPRVQMLESSQAEIESVAKNPNAIAYTGMGYVTSQVKALKVNGVAASVENVINGTYPISRPLFVFIDLKRFNFSWPTEGVVADYIRFILSPKGQKIVREAGYVPAYGTGE</sequence>
<dbReference type="GO" id="GO:0006817">
    <property type="term" value="P:phosphate ion transport"/>
    <property type="evidence" value="ECO:0007669"/>
    <property type="project" value="UniProtKB-UniRule"/>
</dbReference>
<comment type="function">
    <text evidence="4">Involved in the system for phosphate transport across the cytoplasmic membrane.</text>
</comment>
<organism evidence="6 7">
    <name type="scientific">Pseudothermotoga hypogea DSM 11164 = NBRC 106472</name>
    <dbReference type="NCBI Taxonomy" id="1123384"/>
    <lineage>
        <taxon>Bacteria</taxon>
        <taxon>Thermotogati</taxon>
        <taxon>Thermotogota</taxon>
        <taxon>Thermotogae</taxon>
        <taxon>Thermotogales</taxon>
        <taxon>Thermotogaceae</taxon>
        <taxon>Pseudothermotoga</taxon>
    </lineage>
</organism>
<evidence type="ECO:0000313" key="6">
    <source>
        <dbReference type="EMBL" id="AJC74292.1"/>
    </source>
</evidence>
<dbReference type="AlphaFoldDB" id="A0A0X1KSV2"/>
<feature type="domain" description="PBP" evidence="5">
    <location>
        <begin position="20"/>
        <end position="260"/>
    </location>
</feature>
<protein>
    <recommendedName>
        <fullName evidence="4">Phosphate-binding protein</fullName>
    </recommendedName>
</protein>
<keyword evidence="3" id="KW-0732">Signal</keyword>
<dbReference type="STRING" id="1123384.AJ81_09030"/>
<dbReference type="NCBIfam" id="TIGR02136">
    <property type="entry name" value="ptsS_2"/>
    <property type="match status" value="1"/>
</dbReference>
<evidence type="ECO:0000259" key="5">
    <source>
        <dbReference type="Pfam" id="PF12849"/>
    </source>
</evidence>
<dbReference type="PATRIC" id="fig|1123384.7.peg.1814"/>
<dbReference type="GO" id="GO:0042301">
    <property type="term" value="F:phosphate ion binding"/>
    <property type="evidence" value="ECO:0007669"/>
    <property type="project" value="UniProtKB-UniRule"/>
</dbReference>
<gene>
    <name evidence="6" type="ORF">AJ81_09030</name>
</gene>
<keyword evidence="7" id="KW-1185">Reference proteome</keyword>
<dbReference type="PANTHER" id="PTHR30570:SF1">
    <property type="entry name" value="PHOSPHATE-BINDING PROTEIN PSTS"/>
    <property type="match status" value="1"/>
</dbReference>
<evidence type="ECO:0000313" key="7">
    <source>
        <dbReference type="Proteomes" id="UP000077469"/>
    </source>
</evidence>
<reference evidence="6 7" key="1">
    <citation type="submission" date="2014-01" db="EMBL/GenBank/DDBJ databases">
        <title>Genome sequencing of Thermotog hypogea.</title>
        <authorList>
            <person name="Zhang X."/>
            <person name="Alvare G."/>
            <person name="Fristensky B."/>
            <person name="Chen L."/>
            <person name="Suen T."/>
            <person name="Chen Q."/>
            <person name="Ma K."/>
        </authorList>
    </citation>
    <scope>NUCLEOTIDE SEQUENCE [LARGE SCALE GENOMIC DNA]</scope>
    <source>
        <strain evidence="6 7">DSM 11164</strain>
    </source>
</reference>
<name>A0A0X1KSV2_9THEM</name>
<dbReference type="KEGG" id="phy:AJ81_09030"/>
<dbReference type="Proteomes" id="UP000077469">
    <property type="component" value="Chromosome"/>
</dbReference>
<evidence type="ECO:0000256" key="2">
    <source>
        <dbReference type="ARBA" id="ARBA00022448"/>
    </source>
</evidence>
<evidence type="ECO:0000256" key="4">
    <source>
        <dbReference type="RuleBase" id="RU367119"/>
    </source>
</evidence>
<comment type="similarity">
    <text evidence="1 4">Belongs to the PstS family.</text>
</comment>
<dbReference type="InterPro" id="IPR050811">
    <property type="entry name" value="Phosphate_ABC_transporter"/>
</dbReference>
<dbReference type="EMBL" id="CP007141">
    <property type="protein sequence ID" value="AJC74292.1"/>
    <property type="molecule type" value="Genomic_DNA"/>
</dbReference>
<dbReference type="Pfam" id="PF12849">
    <property type="entry name" value="PBP_like_2"/>
    <property type="match status" value="1"/>
</dbReference>
<dbReference type="SUPFAM" id="SSF53850">
    <property type="entry name" value="Periplasmic binding protein-like II"/>
    <property type="match status" value="1"/>
</dbReference>
<evidence type="ECO:0000256" key="1">
    <source>
        <dbReference type="ARBA" id="ARBA00008725"/>
    </source>
</evidence>
<dbReference type="Gene3D" id="3.40.190.10">
    <property type="entry name" value="Periplasmic binding protein-like II"/>
    <property type="match status" value="2"/>
</dbReference>